<keyword evidence="2" id="KW-1185">Reference proteome</keyword>
<sequence>MNKKIIASLLVLTGMLGVAGYTEVKKEQVAREKPVVGILQFMKHPALDEIHRGIEDELAKEGFEKGKNIEIDYQNAQGDQSNLKTMATRFSNEDADVSVGIATPAAVALANTISDKTVVFSGITDPVGSKLIKNEAKPEKNITGISGKAPLKDQLKLIQDFMPQLKTLGVVYTSSDDSASTEAKQMIELAEAAGIKVKAYTITSSNDLNQTSQQMVANGQVDAVFVPTDNTIAGAMPTLIKNTNDAKVPVFPTVDTMVEAGGVAASSINQRELGTMTGKMIAKNLRGEKVEDLPVEAIEKGTPIINQKQADDLGIKIPDAYKDAKRVDKE</sequence>
<evidence type="ECO:0000313" key="1">
    <source>
        <dbReference type="EMBL" id="KRN76237.1"/>
    </source>
</evidence>
<dbReference type="InterPro" id="IPR047776">
    <property type="entry name" value="ABC_SBP_TrpX-like"/>
</dbReference>
<protein>
    <submittedName>
        <fullName evidence="1">ABC superfamily ATP binding cassette transporter, binding protein</fullName>
    </submittedName>
</protein>
<evidence type="ECO:0000313" key="2">
    <source>
        <dbReference type="Proteomes" id="UP000051673"/>
    </source>
</evidence>
<dbReference type="PATRIC" id="fig|1620.3.peg.828"/>
<dbReference type="InterPro" id="IPR007487">
    <property type="entry name" value="ABC_transpt-TYRBP-like"/>
</dbReference>
<name>A0A0R2JQ58_9LACO</name>
<dbReference type="InterPro" id="IPR028082">
    <property type="entry name" value="Peripla_BP_I"/>
</dbReference>
<organism evidence="1 2">
    <name type="scientific">Weissella minor</name>
    <dbReference type="NCBI Taxonomy" id="1620"/>
    <lineage>
        <taxon>Bacteria</taxon>
        <taxon>Bacillati</taxon>
        <taxon>Bacillota</taxon>
        <taxon>Bacilli</taxon>
        <taxon>Lactobacillales</taxon>
        <taxon>Lactobacillaceae</taxon>
        <taxon>Weissella</taxon>
    </lineage>
</organism>
<dbReference type="NCBIfam" id="NF041285">
    <property type="entry name" value="ABC_SBP_TrpX"/>
    <property type="match status" value="1"/>
</dbReference>
<gene>
    <name evidence="1" type="ORF">IV67_GL000813</name>
</gene>
<dbReference type="EMBL" id="JQCD01000030">
    <property type="protein sequence ID" value="KRN76237.1"/>
    <property type="molecule type" value="Genomic_DNA"/>
</dbReference>
<dbReference type="RefSeq" id="WP_057788390.1">
    <property type="nucleotide sequence ID" value="NZ_JQCD01000030.1"/>
</dbReference>
<reference evidence="1 2" key="1">
    <citation type="journal article" date="2015" name="Genome Announc.">
        <title>Expanding the biotechnology potential of lactobacilli through comparative genomics of 213 strains and associated genera.</title>
        <authorList>
            <person name="Sun Z."/>
            <person name="Harris H.M."/>
            <person name="McCann A."/>
            <person name="Guo C."/>
            <person name="Argimon S."/>
            <person name="Zhang W."/>
            <person name="Yang X."/>
            <person name="Jeffery I.B."/>
            <person name="Cooney J.C."/>
            <person name="Kagawa T.F."/>
            <person name="Liu W."/>
            <person name="Song Y."/>
            <person name="Salvetti E."/>
            <person name="Wrobel A."/>
            <person name="Rasinkangas P."/>
            <person name="Parkhill J."/>
            <person name="Rea M.C."/>
            <person name="O'Sullivan O."/>
            <person name="Ritari J."/>
            <person name="Douillard F.P."/>
            <person name="Paul Ross R."/>
            <person name="Yang R."/>
            <person name="Briner A.E."/>
            <person name="Felis G.E."/>
            <person name="de Vos W.M."/>
            <person name="Barrangou R."/>
            <person name="Klaenhammer T.R."/>
            <person name="Caufield P.W."/>
            <person name="Cui Y."/>
            <person name="Zhang H."/>
            <person name="O'Toole P.W."/>
        </authorList>
    </citation>
    <scope>NUCLEOTIDE SEQUENCE [LARGE SCALE GENOMIC DNA]</scope>
    <source>
        <strain evidence="1 2">DSM 20014</strain>
    </source>
</reference>
<dbReference type="Pfam" id="PF04392">
    <property type="entry name" value="ABC_sub_bind"/>
    <property type="match status" value="1"/>
</dbReference>
<dbReference type="STRING" id="1620.IV67_GL000813"/>
<dbReference type="PANTHER" id="PTHR35271:SF1">
    <property type="entry name" value="ABC TRANSPORTER, SUBSTRATE-BINDING LIPOPROTEIN"/>
    <property type="match status" value="1"/>
</dbReference>
<dbReference type="CDD" id="cd06325">
    <property type="entry name" value="PBP1_ABC_unchar_transporter"/>
    <property type="match status" value="1"/>
</dbReference>
<dbReference type="AlphaFoldDB" id="A0A0R2JQ58"/>
<accession>A0A0R2JQ58</accession>
<dbReference type="SUPFAM" id="SSF53822">
    <property type="entry name" value="Periplasmic binding protein-like I"/>
    <property type="match status" value="1"/>
</dbReference>
<dbReference type="Proteomes" id="UP000051673">
    <property type="component" value="Unassembled WGS sequence"/>
</dbReference>
<dbReference type="OrthoDB" id="9776955at2"/>
<proteinExistence type="predicted"/>
<comment type="caution">
    <text evidence="1">The sequence shown here is derived from an EMBL/GenBank/DDBJ whole genome shotgun (WGS) entry which is preliminary data.</text>
</comment>
<dbReference type="PANTHER" id="PTHR35271">
    <property type="entry name" value="ABC TRANSPORTER, SUBSTRATE-BINDING LIPOPROTEIN-RELATED"/>
    <property type="match status" value="1"/>
</dbReference>
<dbReference type="Gene3D" id="3.40.50.2300">
    <property type="match status" value="2"/>
</dbReference>